<evidence type="ECO:0000256" key="7">
    <source>
        <dbReference type="ARBA" id="ARBA00022970"/>
    </source>
</evidence>
<comment type="subcellular location">
    <subcellularLocation>
        <location evidence="1">Late endosome membrane</location>
        <topology evidence="1">Multi-pass membrane protein</topology>
    </subcellularLocation>
    <subcellularLocation>
        <location evidence="2">Lysosome membrane</location>
        <topology evidence="2">Multi-pass membrane protein</topology>
    </subcellularLocation>
</comment>
<evidence type="ECO:0000256" key="5">
    <source>
        <dbReference type="ARBA" id="ARBA00022723"/>
    </source>
</evidence>
<feature type="transmembrane region" description="Helical" evidence="15">
    <location>
        <begin position="222"/>
        <end position="244"/>
    </location>
</feature>
<keyword evidence="13" id="KW-0458">Lysosome</keyword>
<name>A0A7I8VBB8_9ANNE</name>
<evidence type="ECO:0000313" key="18">
    <source>
        <dbReference type="Proteomes" id="UP000549394"/>
    </source>
</evidence>
<evidence type="ECO:0000259" key="16">
    <source>
        <dbReference type="Pfam" id="PF01490"/>
    </source>
</evidence>
<keyword evidence="18" id="KW-1185">Reference proteome</keyword>
<dbReference type="GO" id="GO:0046872">
    <property type="term" value="F:metal ion binding"/>
    <property type="evidence" value="ECO:0007669"/>
    <property type="project" value="UniProtKB-KW"/>
</dbReference>
<feature type="transmembrane region" description="Helical" evidence="15">
    <location>
        <begin position="64"/>
        <end position="84"/>
    </location>
</feature>
<dbReference type="PANTHER" id="PTHR22950">
    <property type="entry name" value="AMINO ACID TRANSPORTER"/>
    <property type="match status" value="1"/>
</dbReference>
<keyword evidence="6" id="KW-0967">Endosome</keyword>
<evidence type="ECO:0000256" key="8">
    <source>
        <dbReference type="ARBA" id="ARBA00022989"/>
    </source>
</evidence>
<evidence type="ECO:0000256" key="13">
    <source>
        <dbReference type="ARBA" id="ARBA00023228"/>
    </source>
</evidence>
<dbReference type="Pfam" id="PF01490">
    <property type="entry name" value="Aa_trans"/>
    <property type="match status" value="1"/>
</dbReference>
<keyword evidence="10 15" id="KW-0472">Membrane</keyword>
<protein>
    <submittedName>
        <fullName evidence="17">DgyrCDS1097</fullName>
    </submittedName>
</protein>
<evidence type="ECO:0000256" key="12">
    <source>
        <dbReference type="ARBA" id="ARBA00023180"/>
    </source>
</evidence>
<evidence type="ECO:0000256" key="10">
    <source>
        <dbReference type="ARBA" id="ARBA00023136"/>
    </source>
</evidence>
<comment type="caution">
    <text evidence="17">The sequence shown here is derived from an EMBL/GenBank/DDBJ whole genome shotgun (WGS) entry which is preliminary data.</text>
</comment>
<keyword evidence="4 15" id="KW-0812">Transmembrane</keyword>
<dbReference type="GO" id="GO:0031902">
    <property type="term" value="C:late endosome membrane"/>
    <property type="evidence" value="ECO:0007669"/>
    <property type="project" value="UniProtKB-SubCell"/>
</dbReference>
<evidence type="ECO:0000256" key="15">
    <source>
        <dbReference type="SAM" id="Phobius"/>
    </source>
</evidence>
<evidence type="ECO:0000256" key="6">
    <source>
        <dbReference type="ARBA" id="ARBA00022753"/>
    </source>
</evidence>
<evidence type="ECO:0000256" key="4">
    <source>
        <dbReference type="ARBA" id="ARBA00022692"/>
    </source>
</evidence>
<feature type="transmembrane region" description="Helical" evidence="15">
    <location>
        <begin position="188"/>
        <end position="210"/>
    </location>
</feature>
<keyword evidence="5" id="KW-0479">Metal-binding</keyword>
<evidence type="ECO:0000256" key="9">
    <source>
        <dbReference type="ARBA" id="ARBA00023053"/>
    </source>
</evidence>
<reference evidence="17 18" key="1">
    <citation type="submission" date="2020-08" db="EMBL/GenBank/DDBJ databases">
        <authorList>
            <person name="Hejnol A."/>
        </authorList>
    </citation>
    <scope>NUCLEOTIDE SEQUENCE [LARGE SCALE GENOMIC DNA]</scope>
</reference>
<evidence type="ECO:0000313" key="17">
    <source>
        <dbReference type="EMBL" id="CAD5111828.1"/>
    </source>
</evidence>
<dbReference type="AlphaFoldDB" id="A0A7I8VBB8"/>
<keyword evidence="11" id="KW-1015">Disulfide bond</keyword>
<organism evidence="17 18">
    <name type="scientific">Dimorphilus gyrociliatus</name>
    <dbReference type="NCBI Taxonomy" id="2664684"/>
    <lineage>
        <taxon>Eukaryota</taxon>
        <taxon>Metazoa</taxon>
        <taxon>Spiralia</taxon>
        <taxon>Lophotrochozoa</taxon>
        <taxon>Annelida</taxon>
        <taxon>Polychaeta</taxon>
        <taxon>Polychaeta incertae sedis</taxon>
        <taxon>Dinophilidae</taxon>
        <taxon>Dimorphilus</taxon>
    </lineage>
</organism>
<dbReference type="GO" id="GO:0015179">
    <property type="term" value="F:L-amino acid transmembrane transporter activity"/>
    <property type="evidence" value="ECO:0007669"/>
    <property type="project" value="TreeGrafter"/>
</dbReference>
<evidence type="ECO:0000256" key="3">
    <source>
        <dbReference type="ARBA" id="ARBA00022448"/>
    </source>
</evidence>
<feature type="transmembrane region" description="Helical" evidence="15">
    <location>
        <begin position="121"/>
        <end position="142"/>
    </location>
</feature>
<keyword evidence="8 15" id="KW-1133">Transmembrane helix</keyword>
<dbReference type="GO" id="GO:0005765">
    <property type="term" value="C:lysosomal membrane"/>
    <property type="evidence" value="ECO:0007669"/>
    <property type="project" value="UniProtKB-SubCell"/>
</dbReference>
<accession>A0A7I8VBB8</accession>
<feature type="domain" description="Amino acid transporter transmembrane" evidence="16">
    <location>
        <begin position="98"/>
        <end position="153"/>
    </location>
</feature>
<keyword evidence="7" id="KW-0029">Amino-acid transport</keyword>
<gene>
    <name evidence="17" type="ORF">DGYR_LOCUS1057</name>
</gene>
<dbReference type="InterPro" id="IPR013057">
    <property type="entry name" value="AA_transpt_TM"/>
</dbReference>
<evidence type="ECO:0000256" key="11">
    <source>
        <dbReference type="ARBA" id="ARBA00023157"/>
    </source>
</evidence>
<evidence type="ECO:0000256" key="14">
    <source>
        <dbReference type="ARBA" id="ARBA00038442"/>
    </source>
</evidence>
<keyword evidence="3" id="KW-0813">Transport</keyword>
<proteinExistence type="inferred from homology"/>
<dbReference type="PANTHER" id="PTHR22950:SF244">
    <property type="entry name" value="NEUTRAL AMINO ACID TRANSPORTER 9"/>
    <property type="match status" value="1"/>
</dbReference>
<dbReference type="EMBL" id="CAJFCJ010000002">
    <property type="protein sequence ID" value="CAD5111828.1"/>
    <property type="molecule type" value="Genomic_DNA"/>
</dbReference>
<dbReference type="Proteomes" id="UP000549394">
    <property type="component" value="Unassembled WGS sequence"/>
</dbReference>
<comment type="similarity">
    <text evidence="14">Belongs to the amino acid/polyamine transporter 2 family. SLC38A9 subfamily.</text>
</comment>
<dbReference type="OrthoDB" id="294730at2759"/>
<keyword evidence="12" id="KW-0325">Glycoprotein</keyword>
<keyword evidence="9" id="KW-0915">Sodium</keyword>
<sequence length="267" mass="30147">MFKDKEKPGERIRHYSTHAIVQEGEESVTIRRPLDYRSVAEQSSSTKASLSRYKYYSKLQSHSAALLNLLMPTHVVPPEFYLVIPFKPEGGKQNSIVTIFSIWNTMVGTSLLSIPWAMQQAGFGLSLGLIFLMVCLCLYTSYRVVKSVYYIDPTGDVSDFSEAANWGIHVDFNNPKNKSYVAEFHSSFPALTGILALALFIHNCLISIVRTQKNPENNVRDISIAYICVALTYVIIGAVFYLSFPLPKFCIEDVRVNLQYRLLPILS</sequence>
<evidence type="ECO:0000256" key="2">
    <source>
        <dbReference type="ARBA" id="ARBA00004155"/>
    </source>
</evidence>
<evidence type="ECO:0000256" key="1">
    <source>
        <dbReference type="ARBA" id="ARBA00004107"/>
    </source>
</evidence>
<feature type="transmembrane region" description="Helical" evidence="15">
    <location>
        <begin position="96"/>
        <end position="114"/>
    </location>
</feature>